<dbReference type="EMBL" id="BSCH01000002">
    <property type="protein sequence ID" value="GLG88868.1"/>
    <property type="molecule type" value="Genomic_DNA"/>
</dbReference>
<evidence type="ECO:0000313" key="5">
    <source>
        <dbReference type="EMBL" id="GLG88868.1"/>
    </source>
</evidence>
<evidence type="ECO:0000313" key="6">
    <source>
        <dbReference type="Proteomes" id="UP001145094"/>
    </source>
</evidence>
<comment type="similarity">
    <text evidence="1">Belongs to the type-I restriction system S methylase family.</text>
</comment>
<organism evidence="5 6">
    <name type="scientific">Sellimonas catena</name>
    <dbReference type="NCBI Taxonomy" id="2994035"/>
    <lineage>
        <taxon>Bacteria</taxon>
        <taxon>Bacillati</taxon>
        <taxon>Bacillota</taxon>
        <taxon>Clostridia</taxon>
        <taxon>Lachnospirales</taxon>
        <taxon>Lachnospiraceae</taxon>
        <taxon>Sellimonas</taxon>
    </lineage>
</organism>
<dbReference type="AlphaFoldDB" id="A0A9W6FGJ4"/>
<dbReference type="PANTHER" id="PTHR30408:SF12">
    <property type="entry name" value="TYPE I RESTRICTION ENZYME MJAVIII SPECIFICITY SUBUNIT"/>
    <property type="match status" value="1"/>
</dbReference>
<keyword evidence="3" id="KW-0238">DNA-binding</keyword>
<dbReference type="GO" id="GO:0009307">
    <property type="term" value="P:DNA restriction-modification system"/>
    <property type="evidence" value="ECO:0007669"/>
    <property type="project" value="UniProtKB-KW"/>
</dbReference>
<dbReference type="PANTHER" id="PTHR30408">
    <property type="entry name" value="TYPE-1 RESTRICTION ENZYME ECOKI SPECIFICITY PROTEIN"/>
    <property type="match status" value="1"/>
</dbReference>
<dbReference type="RefSeq" id="WP_281844302.1">
    <property type="nucleotide sequence ID" value="NZ_BSCH01000002.1"/>
</dbReference>
<dbReference type="InterPro" id="IPR044946">
    <property type="entry name" value="Restrct_endonuc_typeI_TRD_sf"/>
</dbReference>
<protein>
    <recommendedName>
        <fullName evidence="4">Type I restriction modification DNA specificity domain-containing protein</fullName>
    </recommendedName>
</protein>
<evidence type="ECO:0000256" key="3">
    <source>
        <dbReference type="ARBA" id="ARBA00023125"/>
    </source>
</evidence>
<reference evidence="5" key="3">
    <citation type="journal article" date="2023" name="Int. J. Syst. Evol. Microbiol.">
        <title>Sellimonas catena sp. nov., isolated from human faeces.</title>
        <authorList>
            <person name="Hisatomi A."/>
            <person name="Ohkuma M."/>
            <person name="Sakamoto M."/>
        </authorList>
    </citation>
    <scope>NUCLEOTIDE SEQUENCE</scope>
    <source>
        <strain evidence="5">18CBH55</strain>
    </source>
</reference>
<reference evidence="5" key="2">
    <citation type="submission" date="2022-11" db="EMBL/GenBank/DDBJ databases">
        <title>Draft genome sequence of Sellimonas catena strain 18CBH55.</title>
        <authorList>
            <person name="Atsushi H."/>
            <person name="Moriya O."/>
            <person name="Mitsuo S."/>
        </authorList>
    </citation>
    <scope>NUCLEOTIDE SEQUENCE</scope>
    <source>
        <strain evidence="5">18CBH55</strain>
    </source>
</reference>
<gene>
    <name evidence="5" type="ORF">Selli2_02940</name>
</gene>
<dbReference type="InterPro" id="IPR052021">
    <property type="entry name" value="Type-I_RS_S_subunit"/>
</dbReference>
<dbReference type="Gene3D" id="1.10.287.1120">
    <property type="entry name" value="Bipartite methylase S protein"/>
    <property type="match status" value="1"/>
</dbReference>
<proteinExistence type="inferred from homology"/>
<comment type="caution">
    <text evidence="5">The sequence shown here is derived from an EMBL/GenBank/DDBJ whole genome shotgun (WGS) entry which is preliminary data.</text>
</comment>
<feature type="domain" description="Type I restriction modification DNA specificity" evidence="4">
    <location>
        <begin position="18"/>
        <end position="190"/>
    </location>
</feature>
<name>A0A9W6FGJ4_9FIRM</name>
<evidence type="ECO:0000256" key="1">
    <source>
        <dbReference type="ARBA" id="ARBA00010923"/>
    </source>
</evidence>
<evidence type="ECO:0000259" key="4">
    <source>
        <dbReference type="Pfam" id="PF01420"/>
    </source>
</evidence>
<dbReference type="GO" id="GO:0003677">
    <property type="term" value="F:DNA binding"/>
    <property type="evidence" value="ECO:0007669"/>
    <property type="project" value="UniProtKB-KW"/>
</dbReference>
<dbReference type="SUPFAM" id="SSF116734">
    <property type="entry name" value="DNA methylase specificity domain"/>
    <property type="match status" value="2"/>
</dbReference>
<evidence type="ECO:0000256" key="2">
    <source>
        <dbReference type="ARBA" id="ARBA00022747"/>
    </source>
</evidence>
<feature type="domain" description="Type I restriction modification DNA specificity" evidence="4">
    <location>
        <begin position="225"/>
        <end position="400"/>
    </location>
</feature>
<reference evidence="5" key="1">
    <citation type="submission" date="2022-11" db="EMBL/GenBank/DDBJ databases">
        <title>Draft genome sequence of Sellimonas catena strain 18CBH55.</title>
        <authorList>
            <person name="Hisatomi A."/>
            <person name="Ohkuma M."/>
            <person name="Sakamoto M."/>
        </authorList>
    </citation>
    <scope>NUCLEOTIDE SEQUENCE</scope>
    <source>
        <strain evidence="5">18CBH55</strain>
    </source>
</reference>
<dbReference type="Pfam" id="PF01420">
    <property type="entry name" value="Methylase_S"/>
    <property type="match status" value="2"/>
</dbReference>
<dbReference type="Gene3D" id="3.90.220.20">
    <property type="entry name" value="DNA methylase specificity domains"/>
    <property type="match status" value="2"/>
</dbReference>
<dbReference type="InterPro" id="IPR000055">
    <property type="entry name" value="Restrct_endonuc_typeI_TRD"/>
</dbReference>
<dbReference type="Proteomes" id="UP001145094">
    <property type="component" value="Unassembled WGS sequence"/>
</dbReference>
<keyword evidence="2" id="KW-0680">Restriction system</keyword>
<sequence>MNVPKLRFKADDGTEFPEWEEKKLGNLFPYIRNGFVGVVTDYFCSRDEGVEYIEGTNIHDGHIDDVIDLYVTHEFDERHINSRLKKDDIVMVQSGHVGECAVVGSHHENANCHALIVMSNGGHVVSEFYVAYFYSGSGKNVISFIQTGNTVKHILASEMKKIIVPYPSLPEQQKIASFLSTIDEIIQSTESELTAWQERKKGVMQKIFNREVRFKADDGSEFPEWEEKRLGEEGQFYGGLSGKGKADFGCGEGRFLTYMNIYKNAFAKRDIVDNVNVGKTEKQNSVQYGDILFTQSSETVEEVGLSSVYLYDDKPYLNSFCMGFRFNDLRNVCPEFIGYCMRSENVRKSIMLMGQGISRINLGAKRLATVKYGLPSLPEQRKIAECLSSLDDVINQIDAELSAWKEFKKGLLQQMFV</sequence>
<accession>A0A9W6FGJ4</accession>